<feature type="chain" id="PRO_5017707551" description="DUF6850 domain-containing protein" evidence="1">
    <location>
        <begin position="20"/>
        <end position="533"/>
    </location>
</feature>
<evidence type="ECO:0000313" key="3">
    <source>
        <dbReference type="EMBL" id="RFM33637.1"/>
    </source>
</evidence>
<evidence type="ECO:0000259" key="2">
    <source>
        <dbReference type="Pfam" id="PF21012"/>
    </source>
</evidence>
<dbReference type="Proteomes" id="UP000261174">
    <property type="component" value="Unassembled WGS sequence"/>
</dbReference>
<name>A0A3E1P0C8_9BACT</name>
<reference evidence="3 4" key="1">
    <citation type="submission" date="2018-08" db="EMBL/GenBank/DDBJ databases">
        <title>Chitinophaga sp. K20C18050901, a novel bacterium isolated from forest soil.</title>
        <authorList>
            <person name="Wang C."/>
        </authorList>
    </citation>
    <scope>NUCLEOTIDE SEQUENCE [LARGE SCALE GENOMIC DNA]</scope>
    <source>
        <strain evidence="3 4">K20C18050901</strain>
    </source>
</reference>
<dbReference type="Pfam" id="PF21012">
    <property type="entry name" value="DUF6850"/>
    <property type="match status" value="1"/>
</dbReference>
<keyword evidence="4" id="KW-1185">Reference proteome</keyword>
<feature type="signal peptide" evidence="1">
    <location>
        <begin position="1"/>
        <end position="19"/>
    </location>
</feature>
<feature type="domain" description="DUF6850" evidence="2">
    <location>
        <begin position="76"/>
        <end position="533"/>
    </location>
</feature>
<organism evidence="3 4">
    <name type="scientific">Chitinophaga silvisoli</name>
    <dbReference type="NCBI Taxonomy" id="2291814"/>
    <lineage>
        <taxon>Bacteria</taxon>
        <taxon>Pseudomonadati</taxon>
        <taxon>Bacteroidota</taxon>
        <taxon>Chitinophagia</taxon>
        <taxon>Chitinophagales</taxon>
        <taxon>Chitinophagaceae</taxon>
        <taxon>Chitinophaga</taxon>
    </lineage>
</organism>
<protein>
    <recommendedName>
        <fullName evidence="2">DUF6850 domain-containing protein</fullName>
    </recommendedName>
</protein>
<keyword evidence="1" id="KW-0732">Signal</keyword>
<gene>
    <name evidence="3" type="ORF">DXN04_16890</name>
</gene>
<dbReference type="OrthoDB" id="831538at2"/>
<dbReference type="RefSeq" id="WP_116854559.1">
    <property type="nucleotide sequence ID" value="NZ_QTJV01000006.1"/>
</dbReference>
<evidence type="ECO:0000313" key="4">
    <source>
        <dbReference type="Proteomes" id="UP000261174"/>
    </source>
</evidence>
<evidence type="ECO:0000256" key="1">
    <source>
        <dbReference type="SAM" id="SignalP"/>
    </source>
</evidence>
<comment type="caution">
    <text evidence="3">The sequence shown here is derived from an EMBL/GenBank/DDBJ whole genome shotgun (WGS) entry which is preliminary data.</text>
</comment>
<dbReference type="EMBL" id="QTJV01000006">
    <property type="protein sequence ID" value="RFM33637.1"/>
    <property type="molecule type" value="Genomic_DNA"/>
</dbReference>
<sequence>MRRIILFFISVGVSPVVLAQGQQGYPDPGQTGLPGIEQQAMPAVKRQVPKGQEIAAMLLASDSGRYFLYEAGKLSPAFIRHFMPTGYNTVKIDYGSHNGKFIPAQDATADRTFTFSTEGKTNIGKTDLWGSFNYQRIVEDSTRFRHQTRYNPSTPYYYGSPAYVSYRRALYQTNVGLSHYFFNNHLPVLAGVNYRIGNHFSVNDPRGSINDYQFTLNGGTGYSLGKKFTATIDGYYGYGSEVVNIAYKNASYGESTVYPDYVNYVINGYAEPNPRLTNRNYRTRFRRNGAGFSLIYKDKSFGMLAATAKRIKEKQFYYYRSDGGFDTLAHYHLTSTKANVLWSKKRFAASFAYEALKGEDLQIVYKANNYQYRSKSYTFRALYTGRSMNYGLTLNSNSEERMDGITGNYVQYEHISIQPNIGWNYTTKNKDHWGADFALHYTQSVHPFIYTTSVNVSYFTHQVIEYDYYYNAASSAGGKFSLQYTKHFKGFYAGLKGTVAYTAAFNESTLVLDGAMKPGKDRAYGNIALQFYF</sequence>
<dbReference type="AlphaFoldDB" id="A0A3E1P0C8"/>
<proteinExistence type="predicted"/>
<accession>A0A3E1P0C8</accession>
<dbReference type="InterPro" id="IPR049236">
    <property type="entry name" value="DUF6850"/>
</dbReference>